<proteinExistence type="predicted"/>
<dbReference type="Gene3D" id="1.10.287.470">
    <property type="entry name" value="Helix hairpin bin"/>
    <property type="match status" value="1"/>
</dbReference>
<feature type="transmembrane region" description="Helical" evidence="4">
    <location>
        <begin position="12"/>
        <end position="33"/>
    </location>
</feature>
<dbReference type="GO" id="GO:0030313">
    <property type="term" value="C:cell envelope"/>
    <property type="evidence" value="ECO:0007669"/>
    <property type="project" value="UniProtKB-SubCell"/>
</dbReference>
<evidence type="ECO:0000256" key="4">
    <source>
        <dbReference type="SAM" id="Phobius"/>
    </source>
</evidence>
<reference evidence="5" key="1">
    <citation type="submission" date="2019-10" db="EMBL/GenBank/DDBJ databases">
        <authorList>
            <person name="Paulsen S."/>
        </authorList>
    </citation>
    <scope>NUCLEOTIDE SEQUENCE</scope>
    <source>
        <strain evidence="5">LMG 19692</strain>
    </source>
</reference>
<dbReference type="Gene3D" id="2.40.50.100">
    <property type="match status" value="1"/>
</dbReference>
<dbReference type="Proteomes" id="UP001304419">
    <property type="component" value="Chromosome 1"/>
</dbReference>
<keyword evidence="4" id="KW-1133">Transmembrane helix</keyword>
<evidence type="ECO:0000313" key="6">
    <source>
        <dbReference type="EMBL" id="WOX29739.1"/>
    </source>
</evidence>
<reference evidence="6 8" key="2">
    <citation type="submission" date="2023-10" db="EMBL/GenBank/DDBJ databases">
        <title>To unveil natural product biosynthetic capacity in Pseudoalteromonas.</title>
        <authorList>
            <person name="Wang J."/>
        </authorList>
    </citation>
    <scope>NUCLEOTIDE SEQUENCE [LARGE SCALE GENOMIC DNA]</scope>
    <source>
        <strain evidence="6 8">DSM 15914</strain>
    </source>
</reference>
<keyword evidence="2 3" id="KW-0175">Coiled coil</keyword>
<keyword evidence="4" id="KW-0472">Membrane</keyword>
<dbReference type="Gene3D" id="2.40.30.170">
    <property type="match status" value="1"/>
</dbReference>
<dbReference type="PANTHER" id="PTHR32347">
    <property type="entry name" value="EFFLUX SYSTEM COMPONENT YKNX-RELATED"/>
    <property type="match status" value="1"/>
</dbReference>
<evidence type="ECO:0000313" key="8">
    <source>
        <dbReference type="Proteomes" id="UP001304419"/>
    </source>
</evidence>
<evidence type="ECO:0000256" key="2">
    <source>
        <dbReference type="ARBA" id="ARBA00023054"/>
    </source>
</evidence>
<keyword evidence="8" id="KW-1185">Reference proteome</keyword>
<comment type="subcellular location">
    <subcellularLocation>
        <location evidence="1">Cell envelope</location>
    </subcellularLocation>
</comment>
<dbReference type="PANTHER" id="PTHR32347:SF23">
    <property type="entry name" value="BLL5650 PROTEIN"/>
    <property type="match status" value="1"/>
</dbReference>
<evidence type="ECO:0000256" key="1">
    <source>
        <dbReference type="ARBA" id="ARBA00004196"/>
    </source>
</evidence>
<evidence type="ECO:0000256" key="3">
    <source>
        <dbReference type="SAM" id="Coils"/>
    </source>
</evidence>
<accession>A0A8I2H0J0</accession>
<organism evidence="5 7">
    <name type="scientific">Pseudoalteromonas maricaloris</name>
    <dbReference type="NCBI Taxonomy" id="184924"/>
    <lineage>
        <taxon>Bacteria</taxon>
        <taxon>Pseudomonadati</taxon>
        <taxon>Pseudomonadota</taxon>
        <taxon>Gammaproteobacteria</taxon>
        <taxon>Alteromonadales</taxon>
        <taxon>Pseudoalteromonadaceae</taxon>
        <taxon>Pseudoalteromonas</taxon>
    </lineage>
</organism>
<dbReference type="EMBL" id="WEIA01000002">
    <property type="protein sequence ID" value="NLR20778.1"/>
    <property type="molecule type" value="Genomic_DNA"/>
</dbReference>
<sequence>MDIQVEHKKRNKVNWLWAVGGTIFAIVIIWLLLQPSAQASLPMAKTWIAEVQQGDLEVSVSGYGQLKSRTPRLISAASDATVEEILLRPGAQVNPDSIIMRLQDANLAQSLKDAKRSLAQSQDQYLQLDINQQRELLSHQADLEILRSELESAELEVTAQGELVEDGVVSKLDYQRAVLTHRQLKRRINIEQQRISQLQTLHKANLQLAQSNIDASNEAFLLVQDRVNKLTVRAGIKGVLQQLHVELGQSVSLGTQLVLVGSTTDLYAQLQIPQAYAQQIKLAQHVSINTRNDLIEGQVSRINPMVQNGNIEVEVTLPKSLPASARPELNIEGKVSIDKLSSALFIDKPVGAKPYSQATLYLVDKEKQQAHAIQVHYGAETSQHIQLLSGASTNQQFILSDMTSYADAPVVTLSK</sequence>
<keyword evidence="4" id="KW-0812">Transmembrane</keyword>
<gene>
    <name evidence="5" type="ORF">F9Y85_05475</name>
    <name evidence="6" type="ORF">R5H13_05610</name>
</gene>
<name>A0A8I2H0J0_9GAMM</name>
<dbReference type="InterPro" id="IPR050465">
    <property type="entry name" value="UPF0194_transport"/>
</dbReference>
<dbReference type="Proteomes" id="UP000646877">
    <property type="component" value="Unassembled WGS sequence"/>
</dbReference>
<feature type="coiled-coil region" evidence="3">
    <location>
        <begin position="111"/>
        <end position="156"/>
    </location>
</feature>
<dbReference type="AlphaFoldDB" id="A0A8I2H0J0"/>
<evidence type="ECO:0000313" key="7">
    <source>
        <dbReference type="Proteomes" id="UP000646877"/>
    </source>
</evidence>
<dbReference type="EMBL" id="CP137578">
    <property type="protein sequence ID" value="WOX29739.1"/>
    <property type="molecule type" value="Genomic_DNA"/>
</dbReference>
<protein>
    <submittedName>
        <fullName evidence="5">HlyD family efflux transporter periplasmic adaptor subunit</fullName>
    </submittedName>
</protein>
<dbReference type="RefSeq" id="WP_193521600.1">
    <property type="nucleotide sequence ID" value="NZ_CBCSDF010000002.1"/>
</dbReference>
<evidence type="ECO:0000313" key="5">
    <source>
        <dbReference type="EMBL" id="NLR20778.1"/>
    </source>
</evidence>